<organism evidence="2 3">
    <name type="scientific">Lingula anatina</name>
    <name type="common">Brachiopod</name>
    <name type="synonym">Lingula unguis</name>
    <dbReference type="NCBI Taxonomy" id="7574"/>
    <lineage>
        <taxon>Eukaryota</taxon>
        <taxon>Metazoa</taxon>
        <taxon>Spiralia</taxon>
        <taxon>Lophotrochozoa</taxon>
        <taxon>Brachiopoda</taxon>
        <taxon>Linguliformea</taxon>
        <taxon>Lingulata</taxon>
        <taxon>Lingulida</taxon>
        <taxon>Linguloidea</taxon>
        <taxon>Lingulidae</taxon>
        <taxon>Lingula</taxon>
    </lineage>
</organism>
<protein>
    <submittedName>
        <fullName evidence="3">Uncharacterized protein LOC106170614</fullName>
    </submittedName>
</protein>
<keyword evidence="1" id="KW-0812">Transmembrane</keyword>
<keyword evidence="1" id="KW-0472">Membrane</keyword>
<feature type="transmembrane region" description="Helical" evidence="1">
    <location>
        <begin position="53"/>
        <end position="71"/>
    </location>
</feature>
<dbReference type="InterPro" id="IPR013879">
    <property type="entry name" value="DUF1761"/>
</dbReference>
<dbReference type="GeneID" id="106170614"/>
<dbReference type="OrthoDB" id="10047429at2759"/>
<evidence type="ECO:0000256" key="1">
    <source>
        <dbReference type="SAM" id="Phobius"/>
    </source>
</evidence>
<name>A0A1S3J6Z8_LINAN</name>
<gene>
    <name evidence="3" type="primary">LOC106170614</name>
</gene>
<keyword evidence="1" id="KW-1133">Transmembrane helix</keyword>
<evidence type="ECO:0000313" key="2">
    <source>
        <dbReference type="Proteomes" id="UP000085678"/>
    </source>
</evidence>
<dbReference type="RefSeq" id="XP_013406026.1">
    <property type="nucleotide sequence ID" value="XM_013550572.1"/>
</dbReference>
<sequence>MIAILPVLISFVLSQLLGVLWYSQWLFGRVWARHAFPGKSYEDIGKNASSRTYIIAAIAHAVIAIVMCYILGHMQAPLLSKFLCLALLTAALPVPHHIFLGHSLERWAVDAGYDVAVITMATCVFTFFGI</sequence>
<accession>A0A1S3J6Z8</accession>
<feature type="transmembrane region" description="Helical" evidence="1">
    <location>
        <begin position="111"/>
        <end position="129"/>
    </location>
</feature>
<proteinExistence type="predicted"/>
<dbReference type="KEGG" id="lak:106170614"/>
<dbReference type="Proteomes" id="UP000085678">
    <property type="component" value="Unplaced"/>
</dbReference>
<dbReference type="InParanoid" id="A0A1S3J6Z8"/>
<keyword evidence="2" id="KW-1185">Reference proteome</keyword>
<feature type="transmembrane region" description="Helical" evidence="1">
    <location>
        <begin position="78"/>
        <end position="99"/>
    </location>
</feature>
<dbReference type="AlphaFoldDB" id="A0A1S3J6Z8"/>
<reference evidence="3" key="1">
    <citation type="submission" date="2025-08" db="UniProtKB">
        <authorList>
            <consortium name="RefSeq"/>
        </authorList>
    </citation>
    <scope>IDENTIFICATION</scope>
    <source>
        <tissue evidence="3">Gonads</tissue>
    </source>
</reference>
<dbReference type="Pfam" id="PF08570">
    <property type="entry name" value="DUF1761"/>
    <property type="match status" value="1"/>
</dbReference>
<evidence type="ECO:0000313" key="3">
    <source>
        <dbReference type="RefSeq" id="XP_013406026.1"/>
    </source>
</evidence>